<feature type="compositionally biased region" description="Polar residues" evidence="1">
    <location>
        <begin position="720"/>
        <end position="731"/>
    </location>
</feature>
<organism evidence="2 3">
    <name type="scientific">Polarella glacialis</name>
    <name type="common">Dinoflagellate</name>
    <dbReference type="NCBI Taxonomy" id="89957"/>
    <lineage>
        <taxon>Eukaryota</taxon>
        <taxon>Sar</taxon>
        <taxon>Alveolata</taxon>
        <taxon>Dinophyceae</taxon>
        <taxon>Suessiales</taxon>
        <taxon>Suessiaceae</taxon>
        <taxon>Polarella</taxon>
    </lineage>
</organism>
<dbReference type="EMBL" id="CAJNNV010006367">
    <property type="protein sequence ID" value="CAE8593473.1"/>
    <property type="molecule type" value="Genomic_DNA"/>
</dbReference>
<feature type="compositionally biased region" description="Low complexity" evidence="1">
    <location>
        <begin position="500"/>
        <end position="543"/>
    </location>
</feature>
<gene>
    <name evidence="2" type="ORF">PGLA1383_LOCUS12065</name>
</gene>
<feature type="region of interest" description="Disordered" evidence="1">
    <location>
        <begin position="622"/>
        <end position="766"/>
    </location>
</feature>
<feature type="compositionally biased region" description="Low complexity" evidence="1">
    <location>
        <begin position="387"/>
        <end position="402"/>
    </location>
</feature>
<evidence type="ECO:0000256" key="1">
    <source>
        <dbReference type="SAM" id="MobiDB-lite"/>
    </source>
</evidence>
<proteinExistence type="predicted"/>
<comment type="caution">
    <text evidence="2">The sequence shown here is derived from an EMBL/GenBank/DDBJ whole genome shotgun (WGS) entry which is preliminary data.</text>
</comment>
<feature type="compositionally biased region" description="Pro residues" evidence="1">
    <location>
        <begin position="559"/>
        <end position="571"/>
    </location>
</feature>
<sequence length="999" mass="108425">MAGKPENPDEHSDLVKKIKLLQRESDDGKQQWWAFCESEGKNNRRDPQRHTLDSLRRFFDARGKGTIPVTRPNLASAGQPDPETHQFWVQKVKDAQRASPDMKQRWWDYCDKQSGGFRDPQRHSSKSVQTFFEFYAGETSVATLNAAAAAAEASANADNPEEAAIQAWWSQQLQAAQAQADGQVEVKTDTEAALYAAMASAAAQDPVYAQQLQLLQLQQLQQEAAAGTGSSSLLQQDAVAAAAATAAATGQPVVLTLASTAPAVTAAQPTVMTIELPGSPDASGQPQQPVMQTIELSAEQLQQLLQLQQLQHLQHLQHLQQAAPQPVDFGHQRSQPSPGIPQLAAPQPFHIAQTQPQLGQHMVSMPAGQQPFQLIQLQHHQPQIAFSPQQQPQMQTLQPQQQHTHQALLSQQHAPPQSNHLLFTQPGLQQPGLGLSPPAPPGLPGVQFQHPLQQPPGPPGPPGPPMQQFQQLPPQGFQPPPQGFQQPPGQGWQQPPPPQGFQQPPGQGWQQPPQSFHQPVQGSQQLSPQPGFQPQPSQVFQQQWTLPQQGFQQMAAPGARPPLPPPPPPAPLAQRERSRSPRHFSLLARLVDGLQASTWSGFKATASDEPFLIFLSWEKEEKEEREEKTVQEGKEEQGQKSEEEERKHHEEKKEQADIEKTEIDGAQVESPGVAFGGLSSAEKKLRLKKKVTQEPVERLPAGGAASAMSHPLFRRAAEQANANVFESQPQSRADRQSPGPATVDSGETRTVFESKPRPRAVDASGNRVASVLDEARTLIEAAEDATVFESMPRQRSSDAWFGHASSSSVSTSVWESKPAASKADAFHGRQAHAETAQTLIQAAAEQWSSPSETLTGSVVFESQPQQSSAYANATSSKAFESDGGYSSVYENAPVLSRADVTSISASHAAAARAVIEEATEEAEATGAFAQQTRPSPEAQNARQAQELISSAYQAHEGAEKGQAAGFVFESQPVRSNVTARHGEAEVASESEYETDEEDD</sequence>
<feature type="compositionally biased region" description="Basic and acidic residues" evidence="1">
    <location>
        <begin position="746"/>
        <end position="760"/>
    </location>
</feature>
<dbReference type="AlphaFoldDB" id="A0A813E465"/>
<feature type="compositionally biased region" description="Polar residues" evidence="1">
    <location>
        <begin position="842"/>
        <end position="878"/>
    </location>
</feature>
<feature type="compositionally biased region" description="Polar residues" evidence="1">
    <location>
        <begin position="403"/>
        <end position="422"/>
    </location>
</feature>
<feature type="compositionally biased region" description="Acidic residues" evidence="1">
    <location>
        <begin position="986"/>
        <end position="999"/>
    </location>
</feature>
<feature type="compositionally biased region" description="Polar residues" evidence="1">
    <location>
        <begin position="930"/>
        <end position="952"/>
    </location>
</feature>
<feature type="region of interest" description="Disordered" evidence="1">
    <location>
        <begin position="922"/>
        <end position="999"/>
    </location>
</feature>
<keyword evidence="3" id="KW-1185">Reference proteome</keyword>
<feature type="compositionally biased region" description="Low complexity" evidence="1">
    <location>
        <begin position="483"/>
        <end position="493"/>
    </location>
</feature>
<feature type="compositionally biased region" description="Basic and acidic residues" evidence="1">
    <location>
        <begin position="622"/>
        <end position="663"/>
    </location>
</feature>
<feature type="compositionally biased region" description="Low complexity" evidence="1">
    <location>
        <begin position="466"/>
        <end position="475"/>
    </location>
</feature>
<feature type="compositionally biased region" description="Low complexity" evidence="1">
    <location>
        <begin position="425"/>
        <end position="436"/>
    </location>
</feature>
<feature type="region of interest" description="Disordered" evidence="1">
    <location>
        <begin position="325"/>
        <end position="344"/>
    </location>
</feature>
<reference evidence="2" key="1">
    <citation type="submission" date="2021-02" db="EMBL/GenBank/DDBJ databases">
        <authorList>
            <person name="Dougan E. K."/>
            <person name="Rhodes N."/>
            <person name="Thang M."/>
            <person name="Chan C."/>
        </authorList>
    </citation>
    <scope>NUCLEOTIDE SEQUENCE</scope>
</reference>
<dbReference type="Proteomes" id="UP000654075">
    <property type="component" value="Unassembled WGS sequence"/>
</dbReference>
<feature type="non-terminal residue" evidence="2">
    <location>
        <position position="999"/>
    </location>
</feature>
<evidence type="ECO:0000313" key="3">
    <source>
        <dbReference type="Proteomes" id="UP000654075"/>
    </source>
</evidence>
<accession>A0A813E465</accession>
<feature type="compositionally biased region" description="Pro residues" evidence="1">
    <location>
        <begin position="453"/>
        <end position="465"/>
    </location>
</feature>
<dbReference type="OrthoDB" id="419231at2759"/>
<name>A0A813E465_POLGL</name>
<feature type="region of interest" description="Disordered" evidence="1">
    <location>
        <begin position="387"/>
        <end position="581"/>
    </location>
</feature>
<protein>
    <submittedName>
        <fullName evidence="2">Uncharacterized protein</fullName>
    </submittedName>
</protein>
<feature type="region of interest" description="Disordered" evidence="1">
    <location>
        <begin position="842"/>
        <end position="884"/>
    </location>
</feature>
<evidence type="ECO:0000313" key="2">
    <source>
        <dbReference type="EMBL" id="CAE8593473.1"/>
    </source>
</evidence>